<comment type="caution">
    <text evidence="3">The sequence shown here is derived from an EMBL/GenBank/DDBJ whole genome shotgun (WGS) entry which is preliminary data.</text>
</comment>
<sequence length="83" mass="9578">MLRLGTLSSSRLTWLYASELLLAANDLDIKSLYELTCQNVVESIKDKTVEEVRQIFNIGEYDFTPEEEAAVRKELSWSSRSFE</sequence>
<accession>A0A396GQV6</accession>
<dbReference type="InterPro" id="IPR036296">
    <property type="entry name" value="SKP1-like_dim_sf"/>
</dbReference>
<dbReference type="PANTHER" id="PTHR11165">
    <property type="entry name" value="SKP1"/>
    <property type="match status" value="1"/>
</dbReference>
<dbReference type="Gene3D" id="3.30.710.10">
    <property type="entry name" value="Potassium Channel Kv1.1, Chain A"/>
    <property type="match status" value="1"/>
</dbReference>
<name>A0A396GQV6_MEDTR</name>
<evidence type="ECO:0000313" key="3">
    <source>
        <dbReference type="EMBL" id="RHN41057.1"/>
    </source>
</evidence>
<dbReference type="EMBL" id="PSQE01000008">
    <property type="protein sequence ID" value="RHN41057.1"/>
    <property type="molecule type" value="Genomic_DNA"/>
</dbReference>
<gene>
    <name evidence="3" type="ORF">MtrunA17_Chr8g0361921</name>
</gene>
<protein>
    <submittedName>
        <fullName evidence="3">Putative SKP1 component, dimerization</fullName>
    </submittedName>
</protein>
<dbReference type="GO" id="GO:0006511">
    <property type="term" value="P:ubiquitin-dependent protein catabolic process"/>
    <property type="evidence" value="ECO:0007669"/>
    <property type="project" value="InterPro"/>
</dbReference>
<dbReference type="Gramene" id="rna47333">
    <property type="protein sequence ID" value="RHN41057.1"/>
    <property type="gene ID" value="gene47333"/>
</dbReference>
<reference evidence="4" key="1">
    <citation type="journal article" date="2018" name="Nat. Plants">
        <title>Whole-genome landscape of Medicago truncatula symbiotic genes.</title>
        <authorList>
            <person name="Pecrix Y."/>
            <person name="Staton S.E."/>
            <person name="Sallet E."/>
            <person name="Lelandais-Briere C."/>
            <person name="Moreau S."/>
            <person name="Carrere S."/>
            <person name="Blein T."/>
            <person name="Jardinaud M.F."/>
            <person name="Latrasse D."/>
            <person name="Zouine M."/>
            <person name="Zahm M."/>
            <person name="Kreplak J."/>
            <person name="Mayjonade B."/>
            <person name="Satge C."/>
            <person name="Perez M."/>
            <person name="Cauet S."/>
            <person name="Marande W."/>
            <person name="Chantry-Darmon C."/>
            <person name="Lopez-Roques C."/>
            <person name="Bouchez O."/>
            <person name="Berard A."/>
            <person name="Debelle F."/>
            <person name="Munos S."/>
            <person name="Bendahmane A."/>
            <person name="Berges H."/>
            <person name="Niebel A."/>
            <person name="Buitink J."/>
            <person name="Frugier F."/>
            <person name="Benhamed M."/>
            <person name="Crespi M."/>
            <person name="Gouzy J."/>
            <person name="Gamas P."/>
        </authorList>
    </citation>
    <scope>NUCLEOTIDE SEQUENCE [LARGE SCALE GENOMIC DNA]</scope>
    <source>
        <strain evidence="4">cv. Jemalong A17</strain>
    </source>
</reference>
<dbReference type="AlphaFoldDB" id="A0A396GQV6"/>
<dbReference type="Proteomes" id="UP000265566">
    <property type="component" value="Chromosome 8"/>
</dbReference>
<dbReference type="SUPFAM" id="SSF81382">
    <property type="entry name" value="Skp1 dimerisation domain-like"/>
    <property type="match status" value="1"/>
</dbReference>
<dbReference type="Pfam" id="PF01466">
    <property type="entry name" value="Skp1"/>
    <property type="match status" value="1"/>
</dbReference>
<evidence type="ECO:0000256" key="1">
    <source>
        <dbReference type="ARBA" id="ARBA00004906"/>
    </source>
</evidence>
<evidence type="ECO:0000313" key="4">
    <source>
        <dbReference type="Proteomes" id="UP000265566"/>
    </source>
</evidence>
<dbReference type="InterPro" id="IPR011333">
    <property type="entry name" value="SKP1/BTB/POZ_sf"/>
</dbReference>
<proteinExistence type="predicted"/>
<evidence type="ECO:0000259" key="2">
    <source>
        <dbReference type="Pfam" id="PF01466"/>
    </source>
</evidence>
<feature type="domain" description="SKP1 component dimerisation" evidence="2">
    <location>
        <begin position="30"/>
        <end position="77"/>
    </location>
</feature>
<comment type="pathway">
    <text evidence="1">Protein modification; protein ubiquitination.</text>
</comment>
<organism evidence="3 4">
    <name type="scientific">Medicago truncatula</name>
    <name type="common">Barrel medic</name>
    <name type="synonym">Medicago tribuloides</name>
    <dbReference type="NCBI Taxonomy" id="3880"/>
    <lineage>
        <taxon>Eukaryota</taxon>
        <taxon>Viridiplantae</taxon>
        <taxon>Streptophyta</taxon>
        <taxon>Embryophyta</taxon>
        <taxon>Tracheophyta</taxon>
        <taxon>Spermatophyta</taxon>
        <taxon>Magnoliopsida</taxon>
        <taxon>eudicotyledons</taxon>
        <taxon>Gunneridae</taxon>
        <taxon>Pentapetalae</taxon>
        <taxon>rosids</taxon>
        <taxon>fabids</taxon>
        <taxon>Fabales</taxon>
        <taxon>Fabaceae</taxon>
        <taxon>Papilionoideae</taxon>
        <taxon>50 kb inversion clade</taxon>
        <taxon>NPAAA clade</taxon>
        <taxon>Hologalegina</taxon>
        <taxon>IRL clade</taxon>
        <taxon>Trifolieae</taxon>
        <taxon>Medicago</taxon>
    </lineage>
</organism>
<dbReference type="InterPro" id="IPR016897">
    <property type="entry name" value="SKP1"/>
</dbReference>
<dbReference type="InterPro" id="IPR016072">
    <property type="entry name" value="Skp1_comp_dimer"/>
</dbReference>